<dbReference type="AlphaFoldDB" id="A0A8S9S509"/>
<evidence type="ECO:0000313" key="2">
    <source>
        <dbReference type="Proteomes" id="UP000712600"/>
    </source>
</evidence>
<dbReference type="Proteomes" id="UP000712600">
    <property type="component" value="Unassembled WGS sequence"/>
</dbReference>
<comment type="caution">
    <text evidence="1">The sequence shown here is derived from an EMBL/GenBank/DDBJ whole genome shotgun (WGS) entry which is preliminary data.</text>
</comment>
<evidence type="ECO:0000313" key="1">
    <source>
        <dbReference type="EMBL" id="KAF3587014.1"/>
    </source>
</evidence>
<organism evidence="1 2">
    <name type="scientific">Brassica cretica</name>
    <name type="common">Mustard</name>
    <dbReference type="NCBI Taxonomy" id="69181"/>
    <lineage>
        <taxon>Eukaryota</taxon>
        <taxon>Viridiplantae</taxon>
        <taxon>Streptophyta</taxon>
        <taxon>Embryophyta</taxon>
        <taxon>Tracheophyta</taxon>
        <taxon>Spermatophyta</taxon>
        <taxon>Magnoliopsida</taxon>
        <taxon>eudicotyledons</taxon>
        <taxon>Gunneridae</taxon>
        <taxon>Pentapetalae</taxon>
        <taxon>rosids</taxon>
        <taxon>malvids</taxon>
        <taxon>Brassicales</taxon>
        <taxon>Brassicaceae</taxon>
        <taxon>Brassiceae</taxon>
        <taxon>Brassica</taxon>
    </lineage>
</organism>
<sequence length="167" mass="18905">MEDEERQELLMMEDSASRHYQILQPLPKHRPYGSGGCTEVSQEERRRVVAGCGGHQNEPAGGNQESVSIYRFKDDLEESSDFGIFWSLLSAELHRRIRCLAMDGDLSNHPVAEVIPVLLKSGQSALREKAVEEMKDCRSMVHPCHRSTEYSLSVDVEESGTEDHMEE</sequence>
<reference evidence="1" key="1">
    <citation type="submission" date="2019-12" db="EMBL/GenBank/DDBJ databases">
        <title>Genome sequencing and annotation of Brassica cretica.</title>
        <authorList>
            <person name="Studholme D.J."/>
            <person name="Sarris P."/>
        </authorList>
    </citation>
    <scope>NUCLEOTIDE SEQUENCE</scope>
    <source>
        <strain evidence="1">PFS-109/04</strain>
        <tissue evidence="1">Leaf</tissue>
    </source>
</reference>
<accession>A0A8S9S509</accession>
<dbReference type="EMBL" id="QGKX02000088">
    <property type="protein sequence ID" value="KAF3587014.1"/>
    <property type="molecule type" value="Genomic_DNA"/>
</dbReference>
<proteinExistence type="predicted"/>
<gene>
    <name evidence="1" type="ORF">F2Q69_00027218</name>
</gene>
<protein>
    <submittedName>
        <fullName evidence="1">Uncharacterized protein</fullName>
    </submittedName>
</protein>
<name>A0A8S9S509_BRACR</name>